<dbReference type="AlphaFoldDB" id="A0A9Q0RUJ2"/>
<feature type="chain" id="PRO_5040342245" evidence="2">
    <location>
        <begin position="22"/>
        <end position="120"/>
    </location>
</feature>
<feature type="region of interest" description="Disordered" evidence="1">
    <location>
        <begin position="66"/>
        <end position="99"/>
    </location>
</feature>
<feature type="signal peptide" evidence="2">
    <location>
        <begin position="1"/>
        <end position="21"/>
    </location>
</feature>
<feature type="compositionally biased region" description="Basic and acidic residues" evidence="1">
    <location>
        <begin position="84"/>
        <end position="93"/>
    </location>
</feature>
<evidence type="ECO:0000256" key="1">
    <source>
        <dbReference type="SAM" id="MobiDB-lite"/>
    </source>
</evidence>
<evidence type="ECO:0000313" key="4">
    <source>
        <dbReference type="Proteomes" id="UP001151699"/>
    </source>
</evidence>
<evidence type="ECO:0000313" key="3">
    <source>
        <dbReference type="EMBL" id="KAJ6629543.1"/>
    </source>
</evidence>
<reference evidence="3" key="1">
    <citation type="submission" date="2022-07" db="EMBL/GenBank/DDBJ databases">
        <authorList>
            <person name="Trinca V."/>
            <person name="Uliana J.V.C."/>
            <person name="Torres T.T."/>
            <person name="Ward R.J."/>
            <person name="Monesi N."/>
        </authorList>
    </citation>
    <scope>NUCLEOTIDE SEQUENCE</scope>
    <source>
        <strain evidence="3">HSMRA1968</strain>
        <tissue evidence="3">Whole embryos</tissue>
    </source>
</reference>
<keyword evidence="2" id="KW-0732">Signal</keyword>
<gene>
    <name evidence="3" type="ORF">Bhyg_17012</name>
</gene>
<feature type="compositionally biased region" description="Basic and acidic residues" evidence="1">
    <location>
        <begin position="67"/>
        <end position="77"/>
    </location>
</feature>
<accession>A0A9Q0RUJ2</accession>
<evidence type="ECO:0000256" key="2">
    <source>
        <dbReference type="SAM" id="SignalP"/>
    </source>
</evidence>
<comment type="caution">
    <text evidence="3">The sequence shown here is derived from an EMBL/GenBank/DDBJ whole genome shotgun (WGS) entry which is preliminary data.</text>
</comment>
<proteinExistence type="predicted"/>
<keyword evidence="4" id="KW-1185">Reference proteome</keyword>
<name>A0A9Q0RUJ2_9DIPT</name>
<sequence>MILKYLIGTAVLTLFVTEVYTKDKNLMTPNDDIFNGDRVRVEAPSGPALSRMPFFPFNPPPAPPIEYGEKSISDPIHRYGSPKSRFDSKKPQDSPEYLPHITDKMSWKDWQKIINSGNGK</sequence>
<dbReference type="EMBL" id="WJQU01002905">
    <property type="protein sequence ID" value="KAJ6629543.1"/>
    <property type="molecule type" value="Genomic_DNA"/>
</dbReference>
<dbReference type="Proteomes" id="UP001151699">
    <property type="component" value="Unassembled WGS sequence"/>
</dbReference>
<organism evidence="3 4">
    <name type="scientific">Pseudolycoriella hygida</name>
    <dbReference type="NCBI Taxonomy" id="35572"/>
    <lineage>
        <taxon>Eukaryota</taxon>
        <taxon>Metazoa</taxon>
        <taxon>Ecdysozoa</taxon>
        <taxon>Arthropoda</taxon>
        <taxon>Hexapoda</taxon>
        <taxon>Insecta</taxon>
        <taxon>Pterygota</taxon>
        <taxon>Neoptera</taxon>
        <taxon>Endopterygota</taxon>
        <taxon>Diptera</taxon>
        <taxon>Nematocera</taxon>
        <taxon>Sciaroidea</taxon>
        <taxon>Sciaridae</taxon>
        <taxon>Pseudolycoriella</taxon>
    </lineage>
</organism>
<protein>
    <submittedName>
        <fullName evidence="3">Uncharacterized protein</fullName>
    </submittedName>
</protein>